<dbReference type="PROSITE" id="PS50113">
    <property type="entry name" value="PAC"/>
    <property type="match status" value="1"/>
</dbReference>
<dbReference type="InterPro" id="IPR000014">
    <property type="entry name" value="PAS"/>
</dbReference>
<comment type="catalytic activity">
    <reaction evidence="1">
        <text>ATP + protein L-histidine = ADP + protein N-phospho-L-histidine.</text>
        <dbReference type="EC" id="2.7.13.3"/>
    </reaction>
</comment>
<evidence type="ECO:0000256" key="1">
    <source>
        <dbReference type="ARBA" id="ARBA00000085"/>
    </source>
</evidence>
<dbReference type="Pfam" id="PF08447">
    <property type="entry name" value="PAS_3"/>
    <property type="match status" value="1"/>
</dbReference>
<dbReference type="PROSITE" id="PS50109">
    <property type="entry name" value="HIS_KIN"/>
    <property type="match status" value="1"/>
</dbReference>
<dbReference type="Gene3D" id="3.30.450.20">
    <property type="entry name" value="PAS domain"/>
    <property type="match status" value="2"/>
</dbReference>
<accession>A0A0W1R5V3</accession>
<dbReference type="PROSITE" id="PS50112">
    <property type="entry name" value="PAS"/>
    <property type="match status" value="2"/>
</dbReference>
<gene>
    <name evidence="9" type="ORF">AUR66_04120</name>
</gene>
<evidence type="ECO:0000313" key="9">
    <source>
        <dbReference type="EMBL" id="KTG08237.1"/>
    </source>
</evidence>
<dbReference type="PANTHER" id="PTHR43304">
    <property type="entry name" value="PHYTOCHROME-LIKE PROTEIN CPH1"/>
    <property type="match status" value="1"/>
</dbReference>
<feature type="domain" description="PAS" evidence="7">
    <location>
        <begin position="132"/>
        <end position="203"/>
    </location>
</feature>
<feature type="domain" description="Histidine kinase" evidence="6">
    <location>
        <begin position="260"/>
        <end position="461"/>
    </location>
</feature>
<dbReference type="Gene3D" id="3.30.565.10">
    <property type="entry name" value="Histidine kinase-like ATPase, C-terminal domain"/>
    <property type="match status" value="1"/>
</dbReference>
<sequence length="461" mass="51817">MDDVREREKHLAQAQEIANVGSWELHLLEGTLDWSAECHRIFGIPEDVEVTYERFLERVHPEDRSHVQDEWDAALDGEPYDVEHRIVVDGETKWVREKGELEFDESGRALTGVGVVKDITEAKAREREVRAQKQRYSSLFDSIQDAILVVDSDRRIVDGNSAFSTLFGYDVAEIEGESVSYIYAETDEFEAVGETLETKSHNDTVSTTIHCQKKSGQVFPAEVTIFDRNAPDGEGGFVGLIRDISDREDRLQQMKVIDRVLRHNLRNDLNIIQGSAEMIDDAGPASDAEKIVETSEKLLRTASKWRRITSFLSSPPPNEAIDVVPIVETIVSRVESQHPDVDISVDCPAQCRVVSTRAIQRAIRELLENAVVHSTRDAPSVDVEIDPEGLTTTIRVADDSDPIPEMERNVLSWDEDIEPLYHGSGMGLWLVTLIVRHSDGVLTFDENEPRGNVVTIRLPSP</sequence>
<keyword evidence="4" id="KW-0808">Transferase</keyword>
<evidence type="ECO:0000256" key="3">
    <source>
        <dbReference type="ARBA" id="ARBA00022553"/>
    </source>
</evidence>
<proteinExistence type="predicted"/>
<dbReference type="SMART" id="SM00387">
    <property type="entry name" value="HATPase_c"/>
    <property type="match status" value="1"/>
</dbReference>
<evidence type="ECO:0000259" key="6">
    <source>
        <dbReference type="PROSITE" id="PS50109"/>
    </source>
</evidence>
<dbReference type="InterPro" id="IPR005467">
    <property type="entry name" value="His_kinase_dom"/>
</dbReference>
<dbReference type="SUPFAM" id="SSF55785">
    <property type="entry name" value="PYP-like sensor domain (PAS domain)"/>
    <property type="match status" value="2"/>
</dbReference>
<dbReference type="Pfam" id="PF02518">
    <property type="entry name" value="HATPase_c"/>
    <property type="match status" value="1"/>
</dbReference>
<keyword evidence="5 9" id="KW-0418">Kinase</keyword>
<dbReference type="GO" id="GO:0004673">
    <property type="term" value="F:protein histidine kinase activity"/>
    <property type="evidence" value="ECO:0007669"/>
    <property type="project" value="UniProtKB-EC"/>
</dbReference>
<name>A0A0W1R5V3_9EURY</name>
<evidence type="ECO:0000313" key="10">
    <source>
        <dbReference type="Proteomes" id="UP000053157"/>
    </source>
</evidence>
<dbReference type="InterPro" id="IPR036890">
    <property type="entry name" value="HATPase_C_sf"/>
</dbReference>
<dbReference type="RefSeq" id="WP_058573700.1">
    <property type="nucleotide sequence ID" value="NZ_LOPV01000700.1"/>
</dbReference>
<dbReference type="EMBL" id="LOPV01000700">
    <property type="protein sequence ID" value="KTG08237.1"/>
    <property type="molecule type" value="Genomic_DNA"/>
</dbReference>
<dbReference type="InterPro" id="IPR000700">
    <property type="entry name" value="PAS-assoc_C"/>
</dbReference>
<dbReference type="OrthoDB" id="106630at2157"/>
<dbReference type="SUPFAM" id="SSF55874">
    <property type="entry name" value="ATPase domain of HSP90 chaperone/DNA topoisomerase II/histidine kinase"/>
    <property type="match status" value="1"/>
</dbReference>
<reference evidence="9 10" key="1">
    <citation type="submission" date="2015-12" db="EMBL/GenBank/DDBJ databases">
        <title>Haloferax profundi sp. nov. isolated from the Discovery deep brine-seawater interface in the Red Sea.</title>
        <authorList>
            <person name="Zhang G."/>
            <person name="Stingl U."/>
            <person name="Rashid M."/>
        </authorList>
    </citation>
    <scope>NUCLEOTIDE SEQUENCE [LARGE SCALE GENOMIC DNA]</scope>
    <source>
        <strain evidence="9 10">SB29</strain>
    </source>
</reference>
<dbReference type="InterPro" id="IPR035965">
    <property type="entry name" value="PAS-like_dom_sf"/>
</dbReference>
<evidence type="ECO:0000256" key="4">
    <source>
        <dbReference type="ARBA" id="ARBA00022679"/>
    </source>
</evidence>
<feature type="domain" description="PAC" evidence="8">
    <location>
        <begin position="78"/>
        <end position="131"/>
    </location>
</feature>
<dbReference type="Gene3D" id="2.10.70.100">
    <property type="match status" value="1"/>
</dbReference>
<dbReference type="InterPro" id="IPR001610">
    <property type="entry name" value="PAC"/>
</dbReference>
<keyword evidence="10" id="KW-1185">Reference proteome</keyword>
<dbReference type="SMART" id="SM00091">
    <property type="entry name" value="PAS"/>
    <property type="match status" value="2"/>
</dbReference>
<dbReference type="PANTHER" id="PTHR43304:SF1">
    <property type="entry name" value="PAC DOMAIN-CONTAINING PROTEIN"/>
    <property type="match status" value="1"/>
</dbReference>
<dbReference type="Pfam" id="PF13426">
    <property type="entry name" value="PAS_9"/>
    <property type="match status" value="1"/>
</dbReference>
<evidence type="ECO:0000259" key="8">
    <source>
        <dbReference type="PROSITE" id="PS50113"/>
    </source>
</evidence>
<protein>
    <recommendedName>
        <fullName evidence="2">histidine kinase</fullName>
        <ecNumber evidence="2">2.7.13.3</ecNumber>
    </recommendedName>
</protein>
<dbReference type="EC" id="2.7.13.3" evidence="2"/>
<comment type="caution">
    <text evidence="9">The sequence shown here is derived from an EMBL/GenBank/DDBJ whole genome shotgun (WGS) entry which is preliminary data.</text>
</comment>
<keyword evidence="3" id="KW-0597">Phosphoprotein</keyword>
<dbReference type="InterPro" id="IPR052162">
    <property type="entry name" value="Sensor_kinase/Photoreceptor"/>
</dbReference>
<dbReference type="Proteomes" id="UP000053157">
    <property type="component" value="Unassembled WGS sequence"/>
</dbReference>
<dbReference type="AlphaFoldDB" id="A0A0W1R5V3"/>
<dbReference type="CDD" id="cd00130">
    <property type="entry name" value="PAS"/>
    <property type="match status" value="2"/>
</dbReference>
<dbReference type="InterPro" id="IPR013655">
    <property type="entry name" value="PAS_fold_3"/>
</dbReference>
<dbReference type="NCBIfam" id="TIGR00229">
    <property type="entry name" value="sensory_box"/>
    <property type="match status" value="2"/>
</dbReference>
<evidence type="ECO:0000256" key="2">
    <source>
        <dbReference type="ARBA" id="ARBA00012438"/>
    </source>
</evidence>
<dbReference type="InterPro" id="IPR003594">
    <property type="entry name" value="HATPase_dom"/>
</dbReference>
<evidence type="ECO:0000256" key="5">
    <source>
        <dbReference type="ARBA" id="ARBA00022777"/>
    </source>
</evidence>
<organism evidence="9 10">
    <name type="scientific">Haloferax profundi</name>
    <dbReference type="NCBI Taxonomy" id="1544718"/>
    <lineage>
        <taxon>Archaea</taxon>
        <taxon>Methanobacteriati</taxon>
        <taxon>Methanobacteriota</taxon>
        <taxon>Stenosarchaea group</taxon>
        <taxon>Halobacteria</taxon>
        <taxon>Halobacteriales</taxon>
        <taxon>Haloferacaceae</taxon>
        <taxon>Haloferax</taxon>
    </lineage>
</organism>
<feature type="domain" description="PAS" evidence="7">
    <location>
        <begin position="34"/>
        <end position="78"/>
    </location>
</feature>
<evidence type="ECO:0000259" key="7">
    <source>
        <dbReference type="PROSITE" id="PS50112"/>
    </source>
</evidence>
<dbReference type="SMART" id="SM00086">
    <property type="entry name" value="PAC"/>
    <property type="match status" value="2"/>
</dbReference>